<dbReference type="Proteomes" id="UP000001208">
    <property type="component" value="Chromosome"/>
</dbReference>
<dbReference type="InterPro" id="IPR025110">
    <property type="entry name" value="AMP-bd_C"/>
</dbReference>
<organism evidence="7 8">
    <name type="scientific">Chloroherpeton thalassium (strain ATCC 35110 / GB-78)</name>
    <dbReference type="NCBI Taxonomy" id="517418"/>
    <lineage>
        <taxon>Bacteria</taxon>
        <taxon>Pseudomonadati</taxon>
        <taxon>Chlorobiota</taxon>
        <taxon>Chlorobiia</taxon>
        <taxon>Chlorobiales</taxon>
        <taxon>Chloroherpetonaceae</taxon>
        <taxon>Chloroherpeton</taxon>
    </lineage>
</organism>
<dbReference type="PANTHER" id="PTHR43767">
    <property type="entry name" value="LONG-CHAIN-FATTY-ACID--COA LIGASE"/>
    <property type="match status" value="1"/>
</dbReference>
<dbReference type="GO" id="GO:0008756">
    <property type="term" value="F:o-succinylbenzoate-CoA ligase activity"/>
    <property type="evidence" value="ECO:0007669"/>
    <property type="project" value="InterPro"/>
</dbReference>
<proteinExistence type="predicted"/>
<reference evidence="7 8" key="1">
    <citation type="submission" date="2008-06" db="EMBL/GenBank/DDBJ databases">
        <title>Complete sequence of Chloroherpeton thalassium ATCC 35110.</title>
        <authorList>
            <consortium name="US DOE Joint Genome Institute"/>
            <person name="Lucas S."/>
            <person name="Copeland A."/>
            <person name="Lapidus A."/>
            <person name="Glavina del Rio T."/>
            <person name="Dalin E."/>
            <person name="Tice H."/>
            <person name="Bruce D."/>
            <person name="Goodwin L."/>
            <person name="Pitluck S."/>
            <person name="Schmutz J."/>
            <person name="Larimer F."/>
            <person name="Land M."/>
            <person name="Hauser L."/>
            <person name="Kyrpides N."/>
            <person name="Mikhailova N."/>
            <person name="Liu Z."/>
            <person name="Li T."/>
            <person name="Zhao F."/>
            <person name="Overmann J."/>
            <person name="Bryant D.A."/>
            <person name="Richardson P."/>
        </authorList>
    </citation>
    <scope>NUCLEOTIDE SEQUENCE [LARGE SCALE GENOMIC DNA]</scope>
    <source>
        <strain evidence="8">ATCC 35110 / GB-78</strain>
    </source>
</reference>
<evidence type="ECO:0000256" key="2">
    <source>
        <dbReference type="ARBA" id="ARBA00022598"/>
    </source>
</evidence>
<dbReference type="AlphaFoldDB" id="B3QUT8"/>
<keyword evidence="2 7" id="KW-0436">Ligase</keyword>
<feature type="domain" description="AMP-binding enzyme C-terminal" evidence="6">
    <location>
        <begin position="384"/>
        <end position="449"/>
    </location>
</feature>
<dbReference type="OrthoDB" id="4317020at2"/>
<dbReference type="RefSeq" id="WP_012500522.1">
    <property type="nucleotide sequence ID" value="NC_011026.1"/>
</dbReference>
<evidence type="ECO:0000256" key="3">
    <source>
        <dbReference type="ARBA" id="ARBA00022741"/>
    </source>
</evidence>
<dbReference type="GO" id="GO:0009234">
    <property type="term" value="P:menaquinone biosynthetic process"/>
    <property type="evidence" value="ECO:0007669"/>
    <property type="project" value="UniProtKB-KW"/>
</dbReference>
<dbReference type="PANTHER" id="PTHR43767:SF1">
    <property type="entry name" value="NONRIBOSOMAL PEPTIDE SYNTHASE PES1 (EUROFUNG)-RELATED"/>
    <property type="match status" value="1"/>
</dbReference>
<keyword evidence="4" id="KW-0067">ATP-binding</keyword>
<keyword evidence="1" id="KW-0474">Menaquinone biosynthesis</keyword>
<dbReference type="eggNOG" id="COG0318">
    <property type="taxonomic scope" value="Bacteria"/>
</dbReference>
<dbReference type="InterPro" id="IPR010192">
    <property type="entry name" value="MenE"/>
</dbReference>
<accession>B3QUT8</accession>
<evidence type="ECO:0000259" key="6">
    <source>
        <dbReference type="Pfam" id="PF13193"/>
    </source>
</evidence>
<evidence type="ECO:0000313" key="8">
    <source>
        <dbReference type="Proteomes" id="UP000001208"/>
    </source>
</evidence>
<evidence type="ECO:0000256" key="1">
    <source>
        <dbReference type="ARBA" id="ARBA00022428"/>
    </source>
</evidence>
<dbReference type="NCBIfam" id="TIGR01923">
    <property type="entry name" value="menE"/>
    <property type="match status" value="1"/>
</dbReference>
<name>B3QUT8_CHLT3</name>
<keyword evidence="3" id="KW-0547">Nucleotide-binding</keyword>
<dbReference type="Pfam" id="PF00501">
    <property type="entry name" value="AMP-binding"/>
    <property type="match status" value="1"/>
</dbReference>
<dbReference type="InterPro" id="IPR045851">
    <property type="entry name" value="AMP-bd_C_sf"/>
</dbReference>
<dbReference type="KEGG" id="cts:Ctha_1985"/>
<evidence type="ECO:0000256" key="4">
    <source>
        <dbReference type="ARBA" id="ARBA00022840"/>
    </source>
</evidence>
<dbReference type="InterPro" id="IPR000873">
    <property type="entry name" value="AMP-dep_synth/lig_dom"/>
</dbReference>
<dbReference type="Gene3D" id="3.40.50.12780">
    <property type="entry name" value="N-terminal domain of ligase-like"/>
    <property type="match status" value="1"/>
</dbReference>
<dbReference type="Pfam" id="PF13193">
    <property type="entry name" value="AMP-binding_C"/>
    <property type="match status" value="1"/>
</dbReference>
<keyword evidence="8" id="KW-1185">Reference proteome</keyword>
<dbReference type="InterPro" id="IPR050237">
    <property type="entry name" value="ATP-dep_AMP-bd_enzyme"/>
</dbReference>
<feature type="domain" description="AMP-dependent synthetase/ligase" evidence="5">
    <location>
        <begin position="7"/>
        <end position="334"/>
    </location>
</feature>
<dbReference type="EMBL" id="CP001100">
    <property type="protein sequence ID" value="ACF14439.1"/>
    <property type="molecule type" value="Genomic_DNA"/>
</dbReference>
<dbReference type="HOGENOM" id="CLU_000022_59_0_10"/>
<dbReference type="SUPFAM" id="SSF56801">
    <property type="entry name" value="Acetyl-CoA synthetase-like"/>
    <property type="match status" value="1"/>
</dbReference>
<dbReference type="InterPro" id="IPR042099">
    <property type="entry name" value="ANL_N_sf"/>
</dbReference>
<protein>
    <submittedName>
        <fullName evidence="7">O-succinylbenzoate-CoA ligase</fullName>
    </submittedName>
</protein>
<gene>
    <name evidence="7" type="ordered locus">Ctha_1985</name>
</gene>
<dbReference type="GO" id="GO:0005524">
    <property type="term" value="F:ATP binding"/>
    <property type="evidence" value="ECO:0007669"/>
    <property type="project" value="UniProtKB-KW"/>
</dbReference>
<evidence type="ECO:0000313" key="7">
    <source>
        <dbReference type="EMBL" id="ACF14439.1"/>
    </source>
</evidence>
<dbReference type="CDD" id="cd17630">
    <property type="entry name" value="OSB_MenE-like"/>
    <property type="match status" value="1"/>
</dbReference>
<dbReference type="PROSITE" id="PS00455">
    <property type="entry name" value="AMP_BINDING"/>
    <property type="match status" value="1"/>
</dbReference>
<sequence length="478" mass="52659">MIQDFLSETARRHPNAPAILTSQKNVSYAEFEQAVSRLAATLFANGVTKQMRVGILSRNSPEMVTLLMALLRVKAIAVPMNIRFSESEINSRLTEIAADVVFFSEEFSGITFDRKNAFPLKELVHSAIDKNDKHFAEALTLEQDATIIFTSGSSGNPKAALHAFSTHYFNALGSNEHIPLRPGDAWLLSLPLFHVGGYAILCRAILAGAAIAIPSPKEALENSLQQFPITHLSLVATQLYRLMQHEQSKVKLKELKALLLGGSAMPQALVQDCERENIPALASYGCTEMGSQVTTTTNTSQLLTSGKLLPYRELKISDEGEILLKGKTLFKGYLEGKHCHEPFDAQGWYHTKDLGKIDANGCLIVIGRKDNLFISGGENIQPEEIEAALCTHPDVVQAIVVPYAHAEYGERPAAFLQMRNGENPNSHVLKAFLEVKIARYKIPDIFLALPEELVQKGLKVSRSKCQTLLKETLGIRAN</sequence>
<dbReference type="STRING" id="517418.Ctha_1985"/>
<evidence type="ECO:0000259" key="5">
    <source>
        <dbReference type="Pfam" id="PF00501"/>
    </source>
</evidence>
<dbReference type="Gene3D" id="3.30.300.30">
    <property type="match status" value="1"/>
</dbReference>
<dbReference type="InterPro" id="IPR020845">
    <property type="entry name" value="AMP-binding_CS"/>
</dbReference>